<evidence type="ECO:0000313" key="1">
    <source>
        <dbReference type="EMBL" id="ABC23716.1"/>
    </source>
</evidence>
<dbReference type="Gene3D" id="3.30.2020.40">
    <property type="entry name" value="Uncharacterised protein PF10387, DUF2442"/>
    <property type="match status" value="1"/>
</dbReference>
<dbReference type="Proteomes" id="UP000001929">
    <property type="component" value="Chromosome"/>
</dbReference>
<dbReference type="InterPro" id="IPR018841">
    <property type="entry name" value="DUF2442"/>
</dbReference>
<evidence type="ECO:0008006" key="3">
    <source>
        <dbReference type="Google" id="ProtNLM"/>
    </source>
</evidence>
<keyword evidence="2" id="KW-1185">Reference proteome</keyword>
<dbReference type="AlphaFoldDB" id="Q2RQ79"/>
<dbReference type="HOGENOM" id="CLU_1502356_0_0_5"/>
<dbReference type="eggNOG" id="ENOG5032YT2">
    <property type="taxonomic scope" value="Bacteria"/>
</dbReference>
<sequence length="179" mass="20209">MPFCTKLRVLRGGMHRRRGAFRRKACKHIAFFLAWGLLPERCASSQRAPSGPVSPQGAGPLFYVGWLVITPFERAFDLVRSRDNRALTEGSRRPGMDILAKSVTFHENRMWLDLSDGRTLGIPLSWFPRLLKATPEQRQGFEIGSWEIHWEAIDEDILIAGLLAGLGDQTKRGRLVNAL</sequence>
<proteinExistence type="predicted"/>
<gene>
    <name evidence="1" type="ordered locus">Rru_A2919</name>
</gene>
<organism evidence="1 2">
    <name type="scientific">Rhodospirillum rubrum (strain ATCC 11170 / ATH 1.1.1 / DSM 467 / LMG 4362 / NCIMB 8255 / S1)</name>
    <dbReference type="NCBI Taxonomy" id="269796"/>
    <lineage>
        <taxon>Bacteria</taxon>
        <taxon>Pseudomonadati</taxon>
        <taxon>Pseudomonadota</taxon>
        <taxon>Alphaproteobacteria</taxon>
        <taxon>Rhodospirillales</taxon>
        <taxon>Rhodospirillaceae</taxon>
        <taxon>Rhodospirillum</taxon>
    </lineage>
</organism>
<dbReference type="KEGG" id="rru:Rru_A2919"/>
<name>Q2RQ79_RHORT</name>
<evidence type="ECO:0000313" key="2">
    <source>
        <dbReference type="Proteomes" id="UP000001929"/>
    </source>
</evidence>
<dbReference type="PATRIC" id="fig|269796.9.peg.3027"/>
<accession>Q2RQ79</accession>
<dbReference type="STRING" id="269796.Rru_A2919"/>
<dbReference type="EMBL" id="CP000230">
    <property type="protein sequence ID" value="ABC23716.1"/>
    <property type="molecule type" value="Genomic_DNA"/>
</dbReference>
<protein>
    <recommendedName>
        <fullName evidence="3">DUF2442 domain-containing protein</fullName>
    </recommendedName>
</protein>
<dbReference type="EnsemblBacteria" id="ABC23716">
    <property type="protein sequence ID" value="ABC23716"/>
    <property type="gene ID" value="Rru_A2919"/>
</dbReference>
<dbReference type="Pfam" id="PF10387">
    <property type="entry name" value="DUF2442"/>
    <property type="match status" value="1"/>
</dbReference>
<reference evidence="1 2" key="1">
    <citation type="journal article" date="2011" name="Stand. Genomic Sci.">
        <title>Complete genome sequence of Rhodospirillum rubrum type strain (S1).</title>
        <authorList>
            <person name="Munk A.C."/>
            <person name="Copeland A."/>
            <person name="Lucas S."/>
            <person name="Lapidus A."/>
            <person name="Del Rio T.G."/>
            <person name="Barry K."/>
            <person name="Detter J.C."/>
            <person name="Hammon N."/>
            <person name="Israni S."/>
            <person name="Pitluck S."/>
            <person name="Brettin T."/>
            <person name="Bruce D."/>
            <person name="Han C."/>
            <person name="Tapia R."/>
            <person name="Gilna P."/>
            <person name="Schmutz J."/>
            <person name="Larimer F."/>
            <person name="Land M."/>
            <person name="Kyrpides N.C."/>
            <person name="Mavromatis K."/>
            <person name="Richardson P."/>
            <person name="Rohde M."/>
            <person name="Goker M."/>
            <person name="Klenk H.P."/>
            <person name="Zhang Y."/>
            <person name="Roberts G.P."/>
            <person name="Reslewic S."/>
            <person name="Schwartz D.C."/>
        </authorList>
    </citation>
    <scope>NUCLEOTIDE SEQUENCE [LARGE SCALE GENOMIC DNA]</scope>
    <source>
        <strain evidence="2">ATCC 11170 / ATH 1.1.1 / DSM 467 / LMG 4362 / NCIMB 8255 / S1</strain>
    </source>
</reference>